<dbReference type="GO" id="GO:0004130">
    <property type="term" value="F:cytochrome-c peroxidase activity"/>
    <property type="evidence" value="ECO:0007669"/>
    <property type="project" value="TreeGrafter"/>
</dbReference>
<evidence type="ECO:0000313" key="1">
    <source>
        <dbReference type="EMBL" id="EMG08587.1"/>
    </source>
</evidence>
<sequence>IHSGSVNAEITFHNNGLYNIGGTGDYPVDNPGLFEFTGLASDKGKFRAPSIRNIELTAPYMHDGSIDSLENVVEHYNAGGRNILNGLYAGDGRANPNKNAFVFPIGLTAGEKTDLVNFLKSLTDTEFVNDPKHSNPF</sequence>
<dbReference type="InterPro" id="IPR036909">
    <property type="entry name" value="Cyt_c-like_dom_sf"/>
</dbReference>
<dbReference type="EMBL" id="AFME02000371">
    <property type="protein sequence ID" value="EMG08587.1"/>
    <property type="molecule type" value="Genomic_DNA"/>
</dbReference>
<dbReference type="Gene3D" id="1.10.760.10">
    <property type="entry name" value="Cytochrome c-like domain"/>
    <property type="match status" value="1"/>
</dbReference>
<dbReference type="GO" id="GO:0009055">
    <property type="term" value="F:electron transfer activity"/>
    <property type="evidence" value="ECO:0007669"/>
    <property type="project" value="InterPro"/>
</dbReference>
<dbReference type="AlphaFoldDB" id="M3HY51"/>
<reference evidence="1 2" key="1">
    <citation type="submission" date="2013-02" db="EMBL/GenBank/DDBJ databases">
        <authorList>
            <person name="Harkins D.M."/>
            <person name="Durkin A.S."/>
            <person name="Brinkac L.M."/>
            <person name="Haft D.H."/>
            <person name="Selengut J.D."/>
            <person name="Sanka R."/>
            <person name="DePew J."/>
            <person name="Purushe J."/>
            <person name="Tulsiani S.M."/>
            <person name="Graham G.C."/>
            <person name="Burns M.-A."/>
            <person name="Dohnt M.F."/>
            <person name="Smythe L.D."/>
            <person name="McKay D.B."/>
            <person name="Craig S.B."/>
            <person name="Vinetz J.M."/>
            <person name="Sutton G.G."/>
            <person name="Nierman W.C."/>
            <person name="Fouts D.E."/>
        </authorList>
    </citation>
    <scope>NUCLEOTIDE SEQUENCE [LARGE SCALE GENOMIC DNA]</scope>
    <source>
        <strain evidence="1 2">LT2186</strain>
    </source>
</reference>
<proteinExistence type="predicted"/>
<name>M3HY51_LEPIR</name>
<dbReference type="SUPFAM" id="SSF46626">
    <property type="entry name" value="Cytochrome c"/>
    <property type="match status" value="1"/>
</dbReference>
<feature type="non-terminal residue" evidence="1">
    <location>
        <position position="1"/>
    </location>
</feature>
<dbReference type="Proteomes" id="UP000011776">
    <property type="component" value="Unassembled WGS sequence"/>
</dbReference>
<dbReference type="BioCyc" id="LINT1001599:G11K9-5234-MONOMER"/>
<gene>
    <name evidence="1" type="ORF">LEP1GSC151_2256</name>
</gene>
<evidence type="ECO:0008006" key="3">
    <source>
        <dbReference type="Google" id="ProtNLM"/>
    </source>
</evidence>
<accession>M3HY51</accession>
<dbReference type="PANTHER" id="PTHR30600">
    <property type="entry name" value="CYTOCHROME C PEROXIDASE-RELATED"/>
    <property type="match status" value="1"/>
</dbReference>
<organism evidence="1 2">
    <name type="scientific">Leptospira interrogans serovar Grippotyphosa str. LT2186</name>
    <dbReference type="NCBI Taxonomy" id="1001599"/>
    <lineage>
        <taxon>Bacteria</taxon>
        <taxon>Pseudomonadati</taxon>
        <taxon>Spirochaetota</taxon>
        <taxon>Spirochaetia</taxon>
        <taxon>Leptospirales</taxon>
        <taxon>Leptospiraceae</taxon>
        <taxon>Leptospira</taxon>
    </lineage>
</organism>
<dbReference type="PANTHER" id="PTHR30600:SF14">
    <property type="entry name" value="CYTOCHROME C PEROXIDASE"/>
    <property type="match status" value="1"/>
</dbReference>
<protein>
    <recommendedName>
        <fullName evidence="3">Cytochrome-c peroxidase</fullName>
    </recommendedName>
</protein>
<dbReference type="GO" id="GO:0020037">
    <property type="term" value="F:heme binding"/>
    <property type="evidence" value="ECO:0007669"/>
    <property type="project" value="InterPro"/>
</dbReference>
<dbReference type="InterPro" id="IPR051395">
    <property type="entry name" value="Cytochrome_c_Peroxidase/MauG"/>
</dbReference>
<evidence type="ECO:0000313" key="2">
    <source>
        <dbReference type="Proteomes" id="UP000011776"/>
    </source>
</evidence>
<comment type="caution">
    <text evidence="1">The sequence shown here is derived from an EMBL/GenBank/DDBJ whole genome shotgun (WGS) entry which is preliminary data.</text>
</comment>